<feature type="transmembrane region" description="Helical" evidence="10">
    <location>
        <begin position="232"/>
        <end position="254"/>
    </location>
</feature>
<keyword evidence="8 10" id="KW-0472">Membrane</keyword>
<evidence type="ECO:0000256" key="2">
    <source>
        <dbReference type="ARBA" id="ARBA00022448"/>
    </source>
</evidence>
<evidence type="ECO:0000256" key="9">
    <source>
        <dbReference type="ARBA" id="ARBA00038341"/>
    </source>
</evidence>
<keyword evidence="14" id="KW-1185">Reference proteome</keyword>
<dbReference type="Pfam" id="PF23259">
    <property type="entry name" value="CHX17_C"/>
    <property type="match status" value="1"/>
</dbReference>
<feature type="transmembrane region" description="Helical" evidence="10">
    <location>
        <begin position="198"/>
        <end position="220"/>
    </location>
</feature>
<evidence type="ECO:0000256" key="7">
    <source>
        <dbReference type="ARBA" id="ARBA00023065"/>
    </source>
</evidence>
<dbReference type="AlphaFoldDB" id="A0A6P5WGP3"/>
<evidence type="ECO:0000256" key="8">
    <source>
        <dbReference type="ARBA" id="ARBA00023136"/>
    </source>
</evidence>
<dbReference type="RefSeq" id="XP_022714571.1">
    <property type="nucleotide sequence ID" value="XM_022858836.1"/>
</dbReference>
<reference evidence="15" key="1">
    <citation type="submission" date="2025-08" db="UniProtKB">
        <authorList>
            <consortium name="RefSeq"/>
        </authorList>
    </citation>
    <scope>IDENTIFICATION</scope>
    <source>
        <tissue evidence="15">Fruit stalk</tissue>
    </source>
</reference>
<dbReference type="Proteomes" id="UP000515121">
    <property type="component" value="Unplaced"/>
</dbReference>
<evidence type="ECO:0000313" key="15">
    <source>
        <dbReference type="RefSeq" id="XP_022714571.1"/>
    </source>
</evidence>
<feature type="transmembrane region" description="Helical" evidence="10">
    <location>
        <begin position="333"/>
        <end position="352"/>
    </location>
</feature>
<feature type="domain" description="Cation/H(+) antiporter C-terminal" evidence="13">
    <location>
        <begin position="744"/>
        <end position="894"/>
    </location>
</feature>
<feature type="transmembrane region" description="Helical" evidence="10">
    <location>
        <begin position="274"/>
        <end position="293"/>
    </location>
</feature>
<feature type="domain" description="Cation/H(+) antiporter central" evidence="12">
    <location>
        <begin position="594"/>
        <end position="730"/>
    </location>
</feature>
<comment type="subcellular location">
    <subcellularLocation>
        <location evidence="1">Membrane</location>
        <topology evidence="1">Multi-pass membrane protein</topology>
    </subcellularLocation>
</comment>
<dbReference type="Pfam" id="PF00999">
    <property type="entry name" value="Na_H_Exchanger"/>
    <property type="match status" value="1"/>
</dbReference>
<gene>
    <name evidence="15" type="primary">LOC111274214</name>
</gene>
<evidence type="ECO:0000259" key="12">
    <source>
        <dbReference type="Pfam" id="PF23256"/>
    </source>
</evidence>
<keyword evidence="4 10" id="KW-0812">Transmembrane</keyword>
<keyword evidence="5" id="KW-0630">Potassium</keyword>
<dbReference type="Pfam" id="PF23256">
    <property type="entry name" value="CHX17_2nd"/>
    <property type="match status" value="1"/>
</dbReference>
<evidence type="ECO:0000259" key="13">
    <source>
        <dbReference type="Pfam" id="PF23259"/>
    </source>
</evidence>
<dbReference type="GO" id="GO:0012505">
    <property type="term" value="C:endomembrane system"/>
    <property type="evidence" value="ECO:0007669"/>
    <property type="project" value="TreeGrafter"/>
</dbReference>
<evidence type="ECO:0000256" key="6">
    <source>
        <dbReference type="ARBA" id="ARBA00022989"/>
    </source>
</evidence>
<name>A0A6P5WGP3_DURZI</name>
<dbReference type="InterPro" id="IPR038770">
    <property type="entry name" value="Na+/solute_symporter_sf"/>
</dbReference>
<keyword evidence="7" id="KW-0406">Ion transport</keyword>
<dbReference type="GO" id="GO:0006813">
    <property type="term" value="P:potassium ion transport"/>
    <property type="evidence" value="ECO:0007669"/>
    <property type="project" value="UniProtKB-KW"/>
</dbReference>
<feature type="transmembrane region" description="Helical" evidence="10">
    <location>
        <begin position="373"/>
        <end position="390"/>
    </location>
</feature>
<feature type="transmembrane region" description="Helical" evidence="10">
    <location>
        <begin position="448"/>
        <end position="469"/>
    </location>
</feature>
<dbReference type="PANTHER" id="PTHR32468">
    <property type="entry name" value="CATION/H + ANTIPORTER"/>
    <property type="match status" value="1"/>
</dbReference>
<dbReference type="PANTHER" id="PTHR32468:SF68">
    <property type="entry name" value="CATION_H+ EXCHANGER DOMAIN-CONTAINING PROTEIN"/>
    <property type="match status" value="1"/>
</dbReference>
<evidence type="ECO:0000256" key="5">
    <source>
        <dbReference type="ARBA" id="ARBA00022958"/>
    </source>
</evidence>
<keyword evidence="2" id="KW-0813">Transport</keyword>
<dbReference type="InterPro" id="IPR057291">
    <property type="entry name" value="CHX17_2nd"/>
</dbReference>
<dbReference type="GO" id="GO:0016020">
    <property type="term" value="C:membrane"/>
    <property type="evidence" value="ECO:0007669"/>
    <property type="project" value="UniProtKB-SubCell"/>
</dbReference>
<dbReference type="GeneID" id="111274214"/>
<evidence type="ECO:0000259" key="11">
    <source>
        <dbReference type="Pfam" id="PF00999"/>
    </source>
</evidence>
<dbReference type="InterPro" id="IPR050794">
    <property type="entry name" value="CPA2_transporter"/>
</dbReference>
<evidence type="ECO:0000256" key="10">
    <source>
        <dbReference type="SAM" id="Phobius"/>
    </source>
</evidence>
<feature type="transmembrane region" description="Helical" evidence="10">
    <location>
        <begin position="305"/>
        <end position="327"/>
    </location>
</feature>
<dbReference type="KEGG" id="dzi:111274214"/>
<keyword evidence="6 10" id="KW-1133">Transmembrane helix</keyword>
<keyword evidence="3" id="KW-0633">Potassium transport</keyword>
<organism evidence="14 15">
    <name type="scientific">Durio zibethinus</name>
    <name type="common">Durian</name>
    <dbReference type="NCBI Taxonomy" id="66656"/>
    <lineage>
        <taxon>Eukaryota</taxon>
        <taxon>Viridiplantae</taxon>
        <taxon>Streptophyta</taxon>
        <taxon>Embryophyta</taxon>
        <taxon>Tracheophyta</taxon>
        <taxon>Spermatophyta</taxon>
        <taxon>Magnoliopsida</taxon>
        <taxon>eudicotyledons</taxon>
        <taxon>Gunneridae</taxon>
        <taxon>Pentapetalae</taxon>
        <taxon>rosids</taxon>
        <taxon>malvids</taxon>
        <taxon>Malvales</taxon>
        <taxon>Malvaceae</taxon>
        <taxon>Helicteroideae</taxon>
        <taxon>Durio</taxon>
    </lineage>
</organism>
<feature type="transmembrane region" description="Helical" evidence="10">
    <location>
        <begin position="518"/>
        <end position="540"/>
    </location>
</feature>
<feature type="transmembrane region" description="Helical" evidence="10">
    <location>
        <begin position="481"/>
        <end position="498"/>
    </location>
</feature>
<dbReference type="InterPro" id="IPR057290">
    <property type="entry name" value="CHX17_C"/>
</dbReference>
<evidence type="ECO:0000256" key="3">
    <source>
        <dbReference type="ARBA" id="ARBA00022538"/>
    </source>
</evidence>
<sequence>MHVSPFSLYTGKAGVGGKTRGEMLAALNSLNCFRAAAENIRCLFLLWGVPLMIIIQCGASPEPPPPSVEAYTEREDGVAEEPKMDPNMENAMQNQINGASKQCFILNITTSNGIWHGDNPFTESLPLIIKQFAAILILTRSLYHLLKPLHQPRIVSDILVSGIIVDMFPISFYGGILLGPSALGNTTYFANLFPTKNFITIETIAYMSLLFHVFLVGLELDLSAIRRISKKAICFTVTGLFVPLAMGIVLFYLLHPFSEQNQPHVHEVTVKGSFLRAAALSVTNFPVVSRIILDLKLLKSDIGRLAMPIALISDIGSWVLIAILIPLTANPTNAPYVITTTAAYVLASIYIIRPFLAWSTRRTSNGNNNGYSDFYLCFVLVGVVLGALLTDVTGSHPIVGAFIFGLITPNELVLALMERFEYFVSGLMMPVFLVISGMKVDLFKITQWMFVLLIVIMLCAVKIISFLPMSLVSDIDPKDSFAVGLLMSTKGIWAILIINTGLDKEVLPFSLVVHDEDYAVMMVTILLMTSIVAPTIAAIYKGTKLTTEYYNRRTIQQDKTESELRILTCIYSFCNVPGILKLLDVSHAIRHNHITVFTLHLVELTDCESAPMLIVHDSHHKFDNSIYHPDYGDSSEMDQIVNAFREYEIKTRNISVQSFSAVSPFVAVDGNICSLAEDKNVAFLILPFHKRANIEGNLEEGSSAFRNINQNVLLNAPCSVGIFIDRGLEEVTDTKVSNEIHEIVMVFLGGADDCEALAYAWRMAKHPEVSLTVIRLLEMDSVDLKGSIKSSSSYLDKLRQIDDDYINEFRLQTGGEELIVYEEKILQNGEELVVTLKEIENKFDLFIVGRGEGIHSPLTTELLNWVDCPELGVIGDLLATSETARGSVLVVQQFFDFGNSIAIEDLVGTPRMYVRDAKEIPESVAINGEQW</sequence>
<dbReference type="Gene3D" id="1.20.1530.20">
    <property type="match status" value="1"/>
</dbReference>
<evidence type="ECO:0000313" key="14">
    <source>
        <dbReference type="Proteomes" id="UP000515121"/>
    </source>
</evidence>
<feature type="transmembrane region" description="Helical" evidence="10">
    <location>
        <begin position="422"/>
        <end position="442"/>
    </location>
</feature>
<feature type="transmembrane region" description="Helical" evidence="10">
    <location>
        <begin position="396"/>
        <end position="415"/>
    </location>
</feature>
<feature type="transmembrane region" description="Helical" evidence="10">
    <location>
        <begin position="158"/>
        <end position="178"/>
    </location>
</feature>
<dbReference type="GO" id="GO:1902600">
    <property type="term" value="P:proton transmembrane transport"/>
    <property type="evidence" value="ECO:0007669"/>
    <property type="project" value="InterPro"/>
</dbReference>
<feature type="domain" description="Cation/H+ exchanger transmembrane" evidence="11">
    <location>
        <begin position="173"/>
        <end position="537"/>
    </location>
</feature>
<dbReference type="OrthoDB" id="2687058at2759"/>
<proteinExistence type="inferred from homology"/>
<evidence type="ECO:0000256" key="1">
    <source>
        <dbReference type="ARBA" id="ARBA00004141"/>
    </source>
</evidence>
<evidence type="ECO:0000256" key="4">
    <source>
        <dbReference type="ARBA" id="ARBA00022692"/>
    </source>
</evidence>
<accession>A0A6P5WGP3</accession>
<protein>
    <submittedName>
        <fullName evidence="15">Cation/H(+) antiporter 15-like</fullName>
    </submittedName>
</protein>
<dbReference type="GO" id="GO:0006885">
    <property type="term" value="P:regulation of pH"/>
    <property type="evidence" value="ECO:0007669"/>
    <property type="project" value="TreeGrafter"/>
</dbReference>
<dbReference type="InterPro" id="IPR006153">
    <property type="entry name" value="Cation/H_exchanger_TM"/>
</dbReference>
<comment type="similarity">
    <text evidence="9">Belongs to the monovalent cation:proton antiporter 2 (CPA2) transporter (TC 2.A.37) family. CHX (TC 2.A.37.4) subfamily.</text>
</comment>
<dbReference type="GO" id="GO:0015297">
    <property type="term" value="F:antiporter activity"/>
    <property type="evidence" value="ECO:0007669"/>
    <property type="project" value="InterPro"/>
</dbReference>